<proteinExistence type="predicted"/>
<keyword evidence="1" id="KW-0472">Membrane</keyword>
<name>A0A5S5DLH8_9SPHI</name>
<organism evidence="4 5">
    <name type="scientific">Sphingobacterium allocomposti</name>
    <dbReference type="NCBI Taxonomy" id="415956"/>
    <lineage>
        <taxon>Bacteria</taxon>
        <taxon>Pseudomonadati</taxon>
        <taxon>Bacteroidota</taxon>
        <taxon>Sphingobacteriia</taxon>
        <taxon>Sphingobacteriales</taxon>
        <taxon>Sphingobacteriaceae</taxon>
        <taxon>Sphingobacterium</taxon>
    </lineage>
</organism>
<dbReference type="Gene3D" id="3.55.50.30">
    <property type="match status" value="1"/>
</dbReference>
<dbReference type="Proteomes" id="UP000325105">
    <property type="component" value="Unassembled WGS sequence"/>
</dbReference>
<dbReference type="Gene3D" id="2.60.120.1440">
    <property type="match status" value="1"/>
</dbReference>
<comment type="caution">
    <text evidence="4">The sequence shown here is derived from an EMBL/GenBank/DDBJ whole genome shotgun (WGS) entry which is preliminary data.</text>
</comment>
<accession>A0A5S5DLH8</accession>
<evidence type="ECO:0000256" key="1">
    <source>
        <dbReference type="SAM" id="Phobius"/>
    </source>
</evidence>
<dbReference type="InterPro" id="IPR012373">
    <property type="entry name" value="Ferrdict_sens_TM"/>
</dbReference>
<dbReference type="Pfam" id="PF04773">
    <property type="entry name" value="FecR"/>
    <property type="match status" value="1"/>
</dbReference>
<keyword evidence="1" id="KW-1133">Transmembrane helix</keyword>
<sequence>MSKIDEYKFLIKRFYAKDASDADLAKIRSLLNDEDFLQAWEEVWLEEPTSPSDDSHGWTEGSMFERIKGDPRVEPHLVRRARHWPFRKYAALAASLVLCLSFAFLIYKRGHVDHSVLVQEEKQEDTPVVPGRERAQIVLNDGSAIDLETLRGDTVIHMEGFSICKSADGTISYRLDKKMGDKKRLVYNQIVTPKGGEYALVLPDGTKVWLNAATSLRYPIAFADGERLVQMEGEALFDVHKQEKNGKRVPFIVETGTQRLEVLGTVFNIHAYGKNVVTTLVEGRVRLSFSPAGLDDKYLEPNDQVLFDKENNRYIQRKVDPLYITAWRDGNFSFNNASIRDVMDDISRWYDVDIRYKDERIDTRFSGTISRYADIDKLLDLIALAGGIHFERQGRRIYVIN</sequence>
<dbReference type="InterPro" id="IPR006860">
    <property type="entry name" value="FecR"/>
</dbReference>
<dbReference type="EMBL" id="VNHX01000005">
    <property type="protein sequence ID" value="TYP96575.1"/>
    <property type="molecule type" value="Genomic_DNA"/>
</dbReference>
<dbReference type="Pfam" id="PF16344">
    <property type="entry name" value="FecR_C"/>
    <property type="match status" value="1"/>
</dbReference>
<dbReference type="AlphaFoldDB" id="A0A5S5DLH8"/>
<evidence type="ECO:0000259" key="3">
    <source>
        <dbReference type="Pfam" id="PF16344"/>
    </source>
</evidence>
<gene>
    <name evidence="4" type="ORF">BC792_10566</name>
</gene>
<protein>
    <submittedName>
        <fullName evidence="4">FecR family protein</fullName>
    </submittedName>
</protein>
<keyword evidence="1" id="KW-0812">Transmembrane</keyword>
<feature type="domain" description="FecR protein" evidence="2">
    <location>
        <begin position="189"/>
        <end position="286"/>
    </location>
</feature>
<feature type="transmembrane region" description="Helical" evidence="1">
    <location>
        <begin position="89"/>
        <end position="107"/>
    </location>
</feature>
<dbReference type="OrthoDB" id="1099963at2"/>
<dbReference type="PANTHER" id="PTHR30273">
    <property type="entry name" value="PERIPLASMIC SIGNAL SENSOR AND SIGMA FACTOR ACTIVATOR FECR-RELATED"/>
    <property type="match status" value="1"/>
</dbReference>
<dbReference type="InterPro" id="IPR032508">
    <property type="entry name" value="FecR_C"/>
</dbReference>
<evidence type="ECO:0000259" key="2">
    <source>
        <dbReference type="Pfam" id="PF04773"/>
    </source>
</evidence>
<dbReference type="RefSeq" id="WP_148907969.1">
    <property type="nucleotide sequence ID" value="NZ_VNHX01000005.1"/>
</dbReference>
<evidence type="ECO:0000313" key="5">
    <source>
        <dbReference type="Proteomes" id="UP000325105"/>
    </source>
</evidence>
<keyword evidence="5" id="KW-1185">Reference proteome</keyword>
<feature type="domain" description="Protein FecR C-terminal" evidence="3">
    <location>
        <begin position="332"/>
        <end position="399"/>
    </location>
</feature>
<reference evidence="4 5" key="1">
    <citation type="submission" date="2019-07" db="EMBL/GenBank/DDBJ databases">
        <title>Genomic Encyclopedia of Archaeal and Bacterial Type Strains, Phase II (KMG-II): from individual species to whole genera.</title>
        <authorList>
            <person name="Goeker M."/>
        </authorList>
    </citation>
    <scope>NUCLEOTIDE SEQUENCE [LARGE SCALE GENOMIC DNA]</scope>
    <source>
        <strain evidence="4 5">DSM 18850</strain>
    </source>
</reference>
<dbReference type="PANTHER" id="PTHR30273:SF2">
    <property type="entry name" value="PROTEIN FECR"/>
    <property type="match status" value="1"/>
</dbReference>
<evidence type="ECO:0000313" key="4">
    <source>
        <dbReference type="EMBL" id="TYP96575.1"/>
    </source>
</evidence>
<dbReference type="GO" id="GO:0016989">
    <property type="term" value="F:sigma factor antagonist activity"/>
    <property type="evidence" value="ECO:0007669"/>
    <property type="project" value="TreeGrafter"/>
</dbReference>